<keyword evidence="2" id="KW-1185">Reference proteome</keyword>
<sequence>MSISRVAVVGSGPNGLAAAVTLARAGLAVDVLERNAWLGGGAATREITLPGFRHDLASAVHPMALASPFFQSFGLAERIDLAVPEMSFAHPLPGGRSGFGYRDLDRAADAIGRDGGAYRAFLGPVVDHLAGTVDLTLNSLLRVPRDPVAATIFAARVAEAGTPAWNARFAEEIAPAMLTGCAAHAIGRHPSPALAGGGLLLGAAAHAAGWPVPVGGSQAIVDALATDLEAHGGRIRLGLDVTDLAELDDYDACVLDLGVPAFLDLAGERLPAKYARALRRYRHGRGVSKVDFALAGPVPWADGRLGEAPTVHLGGTRAEIALAERQVARGWVPERPYVLAVQPSVVDSTRAPEGKATFWAYLHVPHDSDLDATDLVTRAVEEYAPGFSDLVLASVATRATDFAEAVSPNFAGGDFAGGAVSVAQMVKRPVVSTAPWRTPLDGVYLGSGATAPGPAVHGMCGWHAARTLLADHGVEAPSLAPSVTRK</sequence>
<evidence type="ECO:0000313" key="2">
    <source>
        <dbReference type="Proteomes" id="UP001501288"/>
    </source>
</evidence>
<dbReference type="Gene3D" id="3.90.660.50">
    <property type="match status" value="1"/>
</dbReference>
<dbReference type="InterPro" id="IPR036188">
    <property type="entry name" value="FAD/NAD-bd_sf"/>
</dbReference>
<dbReference type="PANTHER" id="PTHR10668">
    <property type="entry name" value="PHYTOENE DEHYDROGENASE"/>
    <property type="match status" value="1"/>
</dbReference>
<evidence type="ECO:0000313" key="1">
    <source>
        <dbReference type="EMBL" id="GAA1548013.1"/>
    </source>
</evidence>
<dbReference type="PRINTS" id="PR00419">
    <property type="entry name" value="ADXRDTASE"/>
</dbReference>
<gene>
    <name evidence="1" type="ORF">GCM10009762_21660</name>
</gene>
<dbReference type="EMBL" id="BAAANV010000042">
    <property type="protein sequence ID" value="GAA1548013.1"/>
    <property type="molecule type" value="Genomic_DNA"/>
</dbReference>
<protein>
    <submittedName>
        <fullName evidence="1">NAD(P)/FAD-dependent oxidoreductase</fullName>
    </submittedName>
</protein>
<dbReference type="SUPFAM" id="SSF51905">
    <property type="entry name" value="FAD/NAD(P)-binding domain"/>
    <property type="match status" value="1"/>
</dbReference>
<reference evidence="1 2" key="1">
    <citation type="journal article" date="2019" name="Int. J. Syst. Evol. Microbiol.">
        <title>The Global Catalogue of Microorganisms (GCM) 10K type strain sequencing project: providing services to taxonomists for standard genome sequencing and annotation.</title>
        <authorList>
            <consortium name="The Broad Institute Genomics Platform"/>
            <consortium name="The Broad Institute Genome Sequencing Center for Infectious Disease"/>
            <person name="Wu L."/>
            <person name="Ma J."/>
        </authorList>
    </citation>
    <scope>NUCLEOTIDE SEQUENCE [LARGE SCALE GENOMIC DNA]</scope>
    <source>
        <strain evidence="1 2">JCM 14588</strain>
    </source>
</reference>
<accession>A0ABN2BVX1</accession>
<dbReference type="RefSeq" id="WP_346030599.1">
    <property type="nucleotide sequence ID" value="NZ_BAAANV010000042.1"/>
</dbReference>
<dbReference type="Gene3D" id="3.50.50.60">
    <property type="entry name" value="FAD/NAD(P)-binding domain"/>
    <property type="match status" value="2"/>
</dbReference>
<organism evidence="1 2">
    <name type="scientific">Dermacoccus barathri</name>
    <dbReference type="NCBI Taxonomy" id="322601"/>
    <lineage>
        <taxon>Bacteria</taxon>
        <taxon>Bacillati</taxon>
        <taxon>Actinomycetota</taxon>
        <taxon>Actinomycetes</taxon>
        <taxon>Micrococcales</taxon>
        <taxon>Dermacoccaceae</taxon>
        <taxon>Dermacoccus</taxon>
    </lineage>
</organism>
<name>A0ABN2BVX1_9MICO</name>
<dbReference type="Pfam" id="PF13450">
    <property type="entry name" value="NAD_binding_8"/>
    <property type="match status" value="1"/>
</dbReference>
<comment type="caution">
    <text evidence="1">The sequence shown here is derived from an EMBL/GenBank/DDBJ whole genome shotgun (WGS) entry which is preliminary data.</text>
</comment>
<dbReference type="PANTHER" id="PTHR10668:SF105">
    <property type="entry name" value="DEHYDROGENASE-RELATED"/>
    <property type="match status" value="1"/>
</dbReference>
<proteinExistence type="predicted"/>
<dbReference type="Proteomes" id="UP001501288">
    <property type="component" value="Unassembled WGS sequence"/>
</dbReference>